<evidence type="ECO:0008006" key="9">
    <source>
        <dbReference type="Google" id="ProtNLM"/>
    </source>
</evidence>
<feature type="compositionally biased region" description="Basic and acidic residues" evidence="4">
    <location>
        <begin position="137"/>
        <end position="149"/>
    </location>
</feature>
<evidence type="ECO:0000313" key="8">
    <source>
        <dbReference type="Proteomes" id="UP000321181"/>
    </source>
</evidence>
<dbReference type="PROSITE" id="PS50112">
    <property type="entry name" value="PAS"/>
    <property type="match status" value="1"/>
</dbReference>
<dbReference type="PANTHER" id="PTHR47429:SF2">
    <property type="entry name" value="PROTEIN TWIN LOV 1"/>
    <property type="match status" value="1"/>
</dbReference>
<dbReference type="RefSeq" id="WP_146901610.1">
    <property type="nucleotide sequence ID" value="NZ_BAAARM010000002.1"/>
</dbReference>
<proteinExistence type="predicted"/>
<comment type="caution">
    <text evidence="7">The sequence shown here is derived from an EMBL/GenBank/DDBJ whole genome shotgun (WGS) entry which is preliminary data.</text>
</comment>
<keyword evidence="8" id="KW-1185">Reference proteome</keyword>
<keyword evidence="1" id="KW-0285">Flavoprotein</keyword>
<evidence type="ECO:0000259" key="6">
    <source>
        <dbReference type="PROSITE" id="PS50113"/>
    </source>
</evidence>
<dbReference type="OrthoDB" id="118142at2"/>
<dbReference type="CDD" id="cd00130">
    <property type="entry name" value="PAS"/>
    <property type="match status" value="1"/>
</dbReference>
<dbReference type="PROSITE" id="PS50113">
    <property type="entry name" value="PAC"/>
    <property type="match status" value="1"/>
</dbReference>
<dbReference type="Pfam" id="PF13426">
    <property type="entry name" value="PAS_9"/>
    <property type="match status" value="1"/>
</dbReference>
<reference evidence="7 8" key="1">
    <citation type="submission" date="2019-07" db="EMBL/GenBank/DDBJ databases">
        <title>Whole genome shotgun sequence of Cellulomonas aerilata NBRC 106308.</title>
        <authorList>
            <person name="Hosoyama A."/>
            <person name="Uohara A."/>
            <person name="Ohji S."/>
            <person name="Ichikawa N."/>
        </authorList>
    </citation>
    <scope>NUCLEOTIDE SEQUENCE [LARGE SCALE GENOMIC DNA]</scope>
    <source>
        <strain evidence="7 8">NBRC 106308</strain>
    </source>
</reference>
<feature type="compositionally biased region" description="Gly residues" evidence="4">
    <location>
        <begin position="153"/>
        <end position="164"/>
    </location>
</feature>
<evidence type="ECO:0000256" key="3">
    <source>
        <dbReference type="ARBA" id="ARBA00022991"/>
    </source>
</evidence>
<feature type="region of interest" description="Disordered" evidence="4">
    <location>
        <begin position="128"/>
        <end position="186"/>
    </location>
</feature>
<organism evidence="7 8">
    <name type="scientific">Cellulomonas aerilata</name>
    <dbReference type="NCBI Taxonomy" id="515326"/>
    <lineage>
        <taxon>Bacteria</taxon>
        <taxon>Bacillati</taxon>
        <taxon>Actinomycetota</taxon>
        <taxon>Actinomycetes</taxon>
        <taxon>Micrococcales</taxon>
        <taxon>Cellulomonadaceae</taxon>
        <taxon>Cellulomonas</taxon>
    </lineage>
</organism>
<dbReference type="EMBL" id="BJYY01000010">
    <property type="protein sequence ID" value="GEO33524.1"/>
    <property type="molecule type" value="Genomic_DNA"/>
</dbReference>
<keyword evidence="3" id="KW-0157">Chromophore</keyword>
<dbReference type="InterPro" id="IPR035965">
    <property type="entry name" value="PAS-like_dom_sf"/>
</dbReference>
<dbReference type="AlphaFoldDB" id="A0A512DAL8"/>
<protein>
    <recommendedName>
        <fullName evidence="9">PAS domain-containing protein</fullName>
    </recommendedName>
</protein>
<evidence type="ECO:0000256" key="1">
    <source>
        <dbReference type="ARBA" id="ARBA00022630"/>
    </source>
</evidence>
<evidence type="ECO:0000256" key="2">
    <source>
        <dbReference type="ARBA" id="ARBA00022643"/>
    </source>
</evidence>
<dbReference type="PANTHER" id="PTHR47429">
    <property type="entry name" value="PROTEIN TWIN LOV 1"/>
    <property type="match status" value="1"/>
</dbReference>
<sequence>MALQSVEHELAAMLASCVIPSDTSITVAGVTDPDLPLVYVDGAFEAMTGHRAEDVLGRNCRFLQGPDTDPAAVRRLGEALRAGWFVDERVLSHCADGTPFWNEVRVSAVRDATGAIVRCMRVQHDVTPQVTAAPGDPARRDAGPVDRAAEPGGPRGSGRSGGDPGDPPPPLGGDAVPGHRPLRTGR</sequence>
<dbReference type="SMART" id="SM00086">
    <property type="entry name" value="PAC"/>
    <property type="match status" value="1"/>
</dbReference>
<dbReference type="InterPro" id="IPR001610">
    <property type="entry name" value="PAC"/>
</dbReference>
<dbReference type="SUPFAM" id="SSF55785">
    <property type="entry name" value="PYP-like sensor domain (PAS domain)"/>
    <property type="match status" value="1"/>
</dbReference>
<dbReference type="Proteomes" id="UP000321181">
    <property type="component" value="Unassembled WGS sequence"/>
</dbReference>
<dbReference type="InterPro" id="IPR000700">
    <property type="entry name" value="PAS-assoc_C"/>
</dbReference>
<dbReference type="Gene3D" id="3.30.450.20">
    <property type="entry name" value="PAS domain"/>
    <property type="match status" value="1"/>
</dbReference>
<feature type="domain" description="PAC" evidence="6">
    <location>
        <begin position="84"/>
        <end position="138"/>
    </location>
</feature>
<dbReference type="NCBIfam" id="TIGR00229">
    <property type="entry name" value="sensory_box"/>
    <property type="match status" value="1"/>
</dbReference>
<dbReference type="InterPro" id="IPR000014">
    <property type="entry name" value="PAS"/>
</dbReference>
<accession>A0A512DAL8</accession>
<name>A0A512DAL8_9CELL</name>
<evidence type="ECO:0000259" key="5">
    <source>
        <dbReference type="PROSITE" id="PS50112"/>
    </source>
</evidence>
<evidence type="ECO:0000313" key="7">
    <source>
        <dbReference type="EMBL" id="GEO33524.1"/>
    </source>
</evidence>
<gene>
    <name evidence="7" type="ORF">CAE01nite_12490</name>
</gene>
<keyword evidence="2" id="KW-0288">FMN</keyword>
<evidence type="ECO:0000256" key="4">
    <source>
        <dbReference type="SAM" id="MobiDB-lite"/>
    </source>
</evidence>
<feature type="domain" description="PAS" evidence="5">
    <location>
        <begin position="30"/>
        <end position="83"/>
    </location>
</feature>